<dbReference type="AlphaFoldDB" id="N0BI11"/>
<sequence length="354" mass="41686">MNLTGKLLKFIGSPFTQDCKENYIPDAYEFAQKNKIGLFYLEKLKECGKLSESDPLYKENIVRYMETLKTVIRISKVLNELTEEYVIFKFFKPFPHTPSDVDVLFFCSENKYRWIIEQLLNRGYYKIGEAPNQVVVYDLRGGYENIDKRTVGGKQGGKYYIDLYKEVSASYIIYLDKDKLKNYVTEIRIENEKVKVLKPEAELAVVLTHSIIPELLFTLADYYTTLYYLKNMNRKEISSFTSIFRENNILTAAQASLSIIKRLHQEFCGFVPEKIEMVVNELGENESEINNLVKNNFTMPYHYKTSTLIRVLFERMKNSTGRKSIMKQIIYMSNPRLANWVIKNIIWRKTRETY</sequence>
<organism evidence="1 2">
    <name type="scientific">Archaeoglobus sulfaticallidus PM70-1</name>
    <dbReference type="NCBI Taxonomy" id="387631"/>
    <lineage>
        <taxon>Archaea</taxon>
        <taxon>Methanobacteriati</taxon>
        <taxon>Methanobacteriota</taxon>
        <taxon>Archaeoglobi</taxon>
        <taxon>Archaeoglobales</taxon>
        <taxon>Archaeoglobaceae</taxon>
        <taxon>Archaeoglobus</taxon>
    </lineage>
</organism>
<reference evidence="1 2" key="1">
    <citation type="journal article" date="2013" name="Genome Announc.">
        <title>Complete Genome Sequence of the Thermophilic and Facultatively Chemolithoautotrophic Sulfate Reducer Archaeoglobus sulfaticallidus Strain PM70-1T.</title>
        <authorList>
            <person name="Stokke R."/>
            <person name="Hocking W.P."/>
            <person name="Steinsbu B.O."/>
            <person name="Steen I.H."/>
        </authorList>
    </citation>
    <scope>NUCLEOTIDE SEQUENCE [LARGE SCALE GENOMIC DNA]</scope>
    <source>
        <strain evidence="1">PM70-1</strain>
    </source>
</reference>
<dbReference type="EMBL" id="CP005290">
    <property type="protein sequence ID" value="AGK60071.1"/>
    <property type="molecule type" value="Genomic_DNA"/>
</dbReference>
<proteinExistence type="predicted"/>
<evidence type="ECO:0000313" key="2">
    <source>
        <dbReference type="Proteomes" id="UP000013307"/>
    </source>
</evidence>
<protein>
    <recommendedName>
        <fullName evidence="3">Nucleotidyltransferase family protein</fullName>
    </recommendedName>
</protein>
<dbReference type="HOGENOM" id="CLU_782117_0_0_2"/>
<name>N0BI11_9EURY</name>
<dbReference type="GeneID" id="15391681"/>
<dbReference type="OrthoDB" id="28671at2157"/>
<dbReference type="KEGG" id="ast:Asulf_00035"/>
<evidence type="ECO:0008006" key="3">
    <source>
        <dbReference type="Google" id="ProtNLM"/>
    </source>
</evidence>
<dbReference type="eggNOG" id="arCOG10149">
    <property type="taxonomic scope" value="Archaea"/>
</dbReference>
<keyword evidence="2" id="KW-1185">Reference proteome</keyword>
<gene>
    <name evidence="1" type="ORF">Asulf_00035</name>
</gene>
<accession>N0BI11</accession>
<evidence type="ECO:0000313" key="1">
    <source>
        <dbReference type="EMBL" id="AGK60071.1"/>
    </source>
</evidence>
<dbReference type="RefSeq" id="WP_015589670.1">
    <property type="nucleotide sequence ID" value="NC_021169.1"/>
</dbReference>
<dbReference type="STRING" id="387631.Asulf_00035"/>
<dbReference type="Proteomes" id="UP000013307">
    <property type="component" value="Chromosome"/>
</dbReference>